<dbReference type="Gene3D" id="3.40.50.2300">
    <property type="match status" value="1"/>
</dbReference>
<dbReference type="InterPro" id="IPR001789">
    <property type="entry name" value="Sig_transdc_resp-reg_receiver"/>
</dbReference>
<dbReference type="Proteomes" id="UP000013909">
    <property type="component" value="Unassembled WGS sequence"/>
</dbReference>
<dbReference type="PANTHER" id="PTHR44520:SF2">
    <property type="entry name" value="RESPONSE REGULATOR RCP1"/>
    <property type="match status" value="1"/>
</dbReference>
<evidence type="ECO:0000313" key="4">
    <source>
        <dbReference type="Proteomes" id="UP000013909"/>
    </source>
</evidence>
<dbReference type="Pfam" id="PF00072">
    <property type="entry name" value="Response_reg"/>
    <property type="match status" value="1"/>
</dbReference>
<reference evidence="3 4" key="1">
    <citation type="submission" date="2013-02" db="EMBL/GenBank/DDBJ databases">
        <title>A novel strain isolated from Lonar lake, Maharashtra, India.</title>
        <authorList>
            <person name="Singh A."/>
        </authorList>
    </citation>
    <scope>NUCLEOTIDE SEQUENCE [LARGE SCALE GENOMIC DNA]</scope>
    <source>
        <strain evidence="3 4">AK24</strain>
    </source>
</reference>
<feature type="modified residue" description="4-aspartylphosphate" evidence="1">
    <location>
        <position position="297"/>
    </location>
</feature>
<dbReference type="PROSITE" id="PS50110">
    <property type="entry name" value="RESPONSE_REGULATORY"/>
    <property type="match status" value="1"/>
</dbReference>
<dbReference type="RefSeq" id="WP_010852985.1">
    <property type="nucleotide sequence ID" value="NZ_AQHR01000025.1"/>
</dbReference>
<comment type="caution">
    <text evidence="3">The sequence shown here is derived from an EMBL/GenBank/DDBJ whole genome shotgun (WGS) entry which is preliminary data.</text>
</comment>
<dbReference type="SMART" id="SM00448">
    <property type="entry name" value="REC"/>
    <property type="match status" value="1"/>
</dbReference>
<dbReference type="AlphaFoldDB" id="R7ZXC9"/>
<feature type="domain" description="Response regulatory" evidence="2">
    <location>
        <begin position="246"/>
        <end position="359"/>
    </location>
</feature>
<dbReference type="STRING" id="1232681.ADIS_0837"/>
<keyword evidence="1" id="KW-0597">Phosphoprotein</keyword>
<sequence length="359" mass="41143">MNLSEGILLTMMAVSLVVFVTVHAYTTSIRFIKLEEQLRNQARKVLEKLPNSVWILSADKQEVLFSNEMAARYYGTIDAIEGSQSAFLAFFQNPERVDLSAVNQAFTVRSLVMVDRFYDPRQVDLIVMPVEFENRACLLVLAVDHSIVQQSVEENLKLNDSLVAQNERFRDFSFLHSHHIRSHLANILGITQVIGDQKKLSADVLHMLKKSAKALDREVKKINKILMENSGEINGSSPAGDRVGKVIIFVDDDKVQHMINKRILMKINPLLELVFFENPYEALSWLERNVADILLLDINMPLMEGWDFLHLMKERGINIEVKMLTSSLDPRDIQKSQRFDMVSGFLVKPLRKEVIDEFL</sequence>
<organism evidence="3 4">
    <name type="scientific">Lunatimonas lonarensis</name>
    <dbReference type="NCBI Taxonomy" id="1232681"/>
    <lineage>
        <taxon>Bacteria</taxon>
        <taxon>Pseudomonadati</taxon>
        <taxon>Bacteroidota</taxon>
        <taxon>Cytophagia</taxon>
        <taxon>Cytophagales</taxon>
        <taxon>Cyclobacteriaceae</taxon>
    </lineage>
</organism>
<dbReference type="InterPro" id="IPR011006">
    <property type="entry name" value="CheY-like_superfamily"/>
</dbReference>
<accession>R7ZXC9</accession>
<name>R7ZXC9_9BACT</name>
<dbReference type="EMBL" id="AQHR01000025">
    <property type="protein sequence ID" value="EON78663.1"/>
    <property type="molecule type" value="Genomic_DNA"/>
</dbReference>
<dbReference type="GO" id="GO:0000160">
    <property type="term" value="P:phosphorelay signal transduction system"/>
    <property type="evidence" value="ECO:0007669"/>
    <property type="project" value="InterPro"/>
</dbReference>
<protein>
    <submittedName>
        <fullName evidence="3">Receiver protein of a two-component response regulator</fullName>
    </submittedName>
</protein>
<dbReference type="SUPFAM" id="SSF52172">
    <property type="entry name" value="CheY-like"/>
    <property type="match status" value="1"/>
</dbReference>
<dbReference type="InterPro" id="IPR052893">
    <property type="entry name" value="TCS_response_regulator"/>
</dbReference>
<dbReference type="PANTHER" id="PTHR44520">
    <property type="entry name" value="RESPONSE REGULATOR RCP1-RELATED"/>
    <property type="match status" value="1"/>
</dbReference>
<evidence type="ECO:0000313" key="3">
    <source>
        <dbReference type="EMBL" id="EON78663.1"/>
    </source>
</evidence>
<proteinExistence type="predicted"/>
<evidence type="ECO:0000259" key="2">
    <source>
        <dbReference type="PROSITE" id="PS50110"/>
    </source>
</evidence>
<gene>
    <name evidence="3" type="ORF">ADIS_0837</name>
</gene>
<keyword evidence="4" id="KW-1185">Reference proteome</keyword>
<evidence type="ECO:0000256" key="1">
    <source>
        <dbReference type="PROSITE-ProRule" id="PRU00169"/>
    </source>
</evidence>